<name>A0ABU6WSN5_9FABA</name>
<accession>A0ABU6WSN5</accession>
<organism evidence="2 3">
    <name type="scientific">Stylosanthes scabra</name>
    <dbReference type="NCBI Taxonomy" id="79078"/>
    <lineage>
        <taxon>Eukaryota</taxon>
        <taxon>Viridiplantae</taxon>
        <taxon>Streptophyta</taxon>
        <taxon>Embryophyta</taxon>
        <taxon>Tracheophyta</taxon>
        <taxon>Spermatophyta</taxon>
        <taxon>Magnoliopsida</taxon>
        <taxon>eudicotyledons</taxon>
        <taxon>Gunneridae</taxon>
        <taxon>Pentapetalae</taxon>
        <taxon>rosids</taxon>
        <taxon>fabids</taxon>
        <taxon>Fabales</taxon>
        <taxon>Fabaceae</taxon>
        <taxon>Papilionoideae</taxon>
        <taxon>50 kb inversion clade</taxon>
        <taxon>dalbergioids sensu lato</taxon>
        <taxon>Dalbergieae</taxon>
        <taxon>Pterocarpus clade</taxon>
        <taxon>Stylosanthes</taxon>
    </lineage>
</organism>
<feature type="compositionally biased region" description="Pro residues" evidence="1">
    <location>
        <begin position="42"/>
        <end position="57"/>
    </location>
</feature>
<dbReference type="Proteomes" id="UP001341840">
    <property type="component" value="Unassembled WGS sequence"/>
</dbReference>
<evidence type="ECO:0000313" key="3">
    <source>
        <dbReference type="Proteomes" id="UP001341840"/>
    </source>
</evidence>
<feature type="compositionally biased region" description="Basic and acidic residues" evidence="1">
    <location>
        <begin position="1"/>
        <end position="23"/>
    </location>
</feature>
<comment type="caution">
    <text evidence="2">The sequence shown here is derived from an EMBL/GenBank/DDBJ whole genome shotgun (WGS) entry which is preliminary data.</text>
</comment>
<protein>
    <submittedName>
        <fullName evidence="2">Uncharacterized protein</fullName>
    </submittedName>
</protein>
<feature type="compositionally biased region" description="Low complexity" evidence="1">
    <location>
        <begin position="69"/>
        <end position="78"/>
    </location>
</feature>
<evidence type="ECO:0000256" key="1">
    <source>
        <dbReference type="SAM" id="MobiDB-lite"/>
    </source>
</evidence>
<dbReference type="EMBL" id="JASCZI010182695">
    <property type="protein sequence ID" value="MED6188436.1"/>
    <property type="molecule type" value="Genomic_DNA"/>
</dbReference>
<feature type="region of interest" description="Disordered" evidence="1">
    <location>
        <begin position="1"/>
        <end position="84"/>
    </location>
</feature>
<evidence type="ECO:0000313" key="2">
    <source>
        <dbReference type="EMBL" id="MED6188436.1"/>
    </source>
</evidence>
<sequence length="104" mass="11845">MVYAISEREREREREQWRPCTADRRRRAASTAATSRLAQCSPSPPTAPHHSQPPQPPRNYANNHRSRSSIHLVRSSSSNVADPYKSAYDFKEPSLKHSVSPCLF</sequence>
<keyword evidence="3" id="KW-1185">Reference proteome</keyword>
<proteinExistence type="predicted"/>
<gene>
    <name evidence="2" type="ORF">PIB30_085942</name>
</gene>
<reference evidence="2 3" key="1">
    <citation type="journal article" date="2023" name="Plants (Basel)">
        <title>Bridging the Gap: Combining Genomics and Transcriptomics Approaches to Understand Stylosanthes scabra, an Orphan Legume from the Brazilian Caatinga.</title>
        <authorList>
            <person name="Ferreira-Neto J.R.C."/>
            <person name="da Silva M.D."/>
            <person name="Binneck E."/>
            <person name="de Melo N.F."/>
            <person name="da Silva R.H."/>
            <person name="de Melo A.L.T.M."/>
            <person name="Pandolfi V."/>
            <person name="Bustamante F.O."/>
            <person name="Brasileiro-Vidal A.C."/>
            <person name="Benko-Iseppon A.M."/>
        </authorList>
    </citation>
    <scope>NUCLEOTIDE SEQUENCE [LARGE SCALE GENOMIC DNA]</scope>
    <source>
        <tissue evidence="2">Leaves</tissue>
    </source>
</reference>